<name>A0A401Q395_SCYTO</name>
<sequence length="89" mass="9983">LYDKINTKSSPQIRNPPSDAVQRAKEVLEEISCYPENNDAKELKCILTRPHFMMCSPGTTMGPTSSYTLQVFSPNLSNLSIFTFNLKAI</sequence>
<reference evidence="2 3" key="1">
    <citation type="journal article" date="2018" name="Nat. Ecol. Evol.">
        <title>Shark genomes provide insights into elasmobranch evolution and the origin of vertebrates.</title>
        <authorList>
            <person name="Hara Y"/>
            <person name="Yamaguchi K"/>
            <person name="Onimaru K"/>
            <person name="Kadota M"/>
            <person name="Koyanagi M"/>
            <person name="Keeley SD"/>
            <person name="Tatsumi K"/>
            <person name="Tanaka K"/>
            <person name="Motone F"/>
            <person name="Kageyama Y"/>
            <person name="Nozu R"/>
            <person name="Adachi N"/>
            <person name="Nishimura O"/>
            <person name="Nakagawa R"/>
            <person name="Tanegashima C"/>
            <person name="Kiyatake I"/>
            <person name="Matsumoto R"/>
            <person name="Murakumo K"/>
            <person name="Nishida K"/>
            <person name="Terakita A"/>
            <person name="Kuratani S"/>
            <person name="Sato K"/>
            <person name="Hyodo S Kuraku.S."/>
        </authorList>
    </citation>
    <scope>NUCLEOTIDE SEQUENCE [LARGE SCALE GENOMIC DNA]</scope>
</reference>
<dbReference type="Pfam" id="PF02828">
    <property type="entry name" value="L27"/>
    <property type="match status" value="1"/>
</dbReference>
<dbReference type="AlphaFoldDB" id="A0A401Q395"/>
<evidence type="ECO:0000313" key="2">
    <source>
        <dbReference type="EMBL" id="GCB79846.1"/>
    </source>
</evidence>
<protein>
    <recommendedName>
        <fullName evidence="1">L27 domain-containing protein</fullName>
    </recommendedName>
</protein>
<gene>
    <name evidence="2" type="ORF">scyTo_0020254</name>
</gene>
<dbReference type="InterPro" id="IPR036892">
    <property type="entry name" value="L27_dom_sf"/>
</dbReference>
<feature type="non-terminal residue" evidence="2">
    <location>
        <position position="1"/>
    </location>
</feature>
<comment type="caution">
    <text evidence="2">The sequence shown here is derived from an EMBL/GenBank/DDBJ whole genome shotgun (WGS) entry which is preliminary data.</text>
</comment>
<dbReference type="Proteomes" id="UP000288216">
    <property type="component" value="Unassembled WGS sequence"/>
</dbReference>
<dbReference type="EMBL" id="BFAA01016104">
    <property type="protein sequence ID" value="GCB79846.1"/>
    <property type="molecule type" value="Genomic_DNA"/>
</dbReference>
<evidence type="ECO:0000259" key="1">
    <source>
        <dbReference type="Pfam" id="PF02828"/>
    </source>
</evidence>
<proteinExistence type="predicted"/>
<accession>A0A401Q395</accession>
<feature type="domain" description="L27" evidence="1">
    <location>
        <begin position="21"/>
        <end position="53"/>
    </location>
</feature>
<dbReference type="OrthoDB" id="336747at2759"/>
<organism evidence="2 3">
    <name type="scientific">Scyliorhinus torazame</name>
    <name type="common">Cloudy catshark</name>
    <name type="synonym">Catulus torazame</name>
    <dbReference type="NCBI Taxonomy" id="75743"/>
    <lineage>
        <taxon>Eukaryota</taxon>
        <taxon>Metazoa</taxon>
        <taxon>Chordata</taxon>
        <taxon>Craniata</taxon>
        <taxon>Vertebrata</taxon>
        <taxon>Chondrichthyes</taxon>
        <taxon>Elasmobranchii</taxon>
        <taxon>Galeomorphii</taxon>
        <taxon>Galeoidea</taxon>
        <taxon>Carcharhiniformes</taxon>
        <taxon>Scyliorhinidae</taxon>
        <taxon>Scyliorhinus</taxon>
    </lineage>
</organism>
<evidence type="ECO:0000313" key="3">
    <source>
        <dbReference type="Proteomes" id="UP000288216"/>
    </source>
</evidence>
<keyword evidence="3" id="KW-1185">Reference proteome</keyword>
<dbReference type="Gene3D" id="1.10.287.650">
    <property type="entry name" value="L27 domain"/>
    <property type="match status" value="1"/>
</dbReference>
<dbReference type="SUPFAM" id="SSF101288">
    <property type="entry name" value="L27 domain"/>
    <property type="match status" value="1"/>
</dbReference>
<dbReference type="STRING" id="75743.A0A401Q395"/>
<dbReference type="InterPro" id="IPR014775">
    <property type="entry name" value="L27_C"/>
</dbReference>